<dbReference type="KEGG" id="loi:92359888"/>
<reference evidence="4" key="2">
    <citation type="journal article" date="2021" name="Sci. Data">
        <title>Chromosome-scale genome sequencing, assembly and annotation of six genomes from subfamily Leishmaniinae.</title>
        <authorList>
            <person name="Almutairi H."/>
            <person name="Urbaniak M.D."/>
            <person name="Bates M.D."/>
            <person name="Jariyapan N."/>
            <person name="Kwakye-Nuako G."/>
            <person name="Thomaz Soccol V."/>
            <person name="Al-Salem W.S."/>
            <person name="Dillon R.J."/>
            <person name="Bates P.A."/>
            <person name="Gatherer D."/>
        </authorList>
    </citation>
    <scope>NUCLEOTIDE SEQUENCE [LARGE SCALE GENOMIC DNA]</scope>
</reference>
<dbReference type="PANTHER" id="PTHR21574">
    <property type="entry name" value="CENTROSOMAL PROTEIN OF 120 KDA"/>
    <property type="match status" value="1"/>
</dbReference>
<dbReference type="GO" id="GO:0010564">
    <property type="term" value="P:regulation of cell cycle process"/>
    <property type="evidence" value="ECO:0007669"/>
    <property type="project" value="TreeGrafter"/>
</dbReference>
<organism evidence="3 4">
    <name type="scientific">Leishmania orientalis</name>
    <dbReference type="NCBI Taxonomy" id="2249476"/>
    <lineage>
        <taxon>Eukaryota</taxon>
        <taxon>Discoba</taxon>
        <taxon>Euglenozoa</taxon>
        <taxon>Kinetoplastea</taxon>
        <taxon>Metakinetoplastina</taxon>
        <taxon>Trypanosomatida</taxon>
        <taxon>Trypanosomatidae</taxon>
        <taxon>Leishmaniinae</taxon>
        <taxon>Leishmania</taxon>
    </lineage>
</organism>
<dbReference type="GO" id="GO:0005815">
    <property type="term" value="C:microtubule organizing center"/>
    <property type="evidence" value="ECO:0007669"/>
    <property type="project" value="TreeGrafter"/>
</dbReference>
<name>A0A836KLA7_9TRYP</name>
<feature type="compositionally biased region" description="Polar residues" evidence="2">
    <location>
        <begin position="394"/>
        <end position="419"/>
    </location>
</feature>
<evidence type="ECO:0000256" key="2">
    <source>
        <dbReference type="SAM" id="MobiDB-lite"/>
    </source>
</evidence>
<gene>
    <name evidence="3" type="ORF">LSCM4_03962</name>
</gene>
<proteinExistence type="predicted"/>
<feature type="coiled-coil region" evidence="1">
    <location>
        <begin position="36"/>
        <end position="231"/>
    </location>
</feature>
<dbReference type="EMBL" id="JAFHLR010000028">
    <property type="protein sequence ID" value="KAG5474785.1"/>
    <property type="molecule type" value="Genomic_DNA"/>
</dbReference>
<feature type="region of interest" description="Disordered" evidence="2">
    <location>
        <begin position="389"/>
        <end position="434"/>
    </location>
</feature>
<dbReference type="PANTHER" id="PTHR21574:SF0">
    <property type="entry name" value="CENTROSOMAL PROTEIN OF 120 KDA"/>
    <property type="match status" value="1"/>
</dbReference>
<sequence>MRERLMASSSPQVRIDSAIRATDEYAAAFDLEVWKAQQQLRYQAQLRQAKERLERRLHKEARELEKKKMAELERLRQELEAMGHRLQVAGETLEKRTAQLDAREAAFNAKRVKVAEQHEAYVTRAEEQARRTREDAQLVQSSLQARLQEKDRIILQLQERVSSAQQEYDLLRRRAARYLSEQTDTDGQRLREQECALSLAQTQLAETQRQLREKSADAARLAESKALLEQQLCELKRQLANVTRKYHRLREECQTREWERLRKEQESLSIAKGRQALQAHRLQQQQLSTAPFVPSSFINGVACTAVRSTASDTAERDEFYAMLTGLKQEVAAGLAVINRTSRPGSLPFTVVERPSGTLQPTAYDTSRHSHASPQECMRTTSITAEARAGDHTTGFPSRQDTTLEASSVSGVSRISQTKSPPHVQQGLRAGESGAEENVVVDMGDTSVDSAYPSVELQSWTASMLGDEEGGVAPLPSVRAGTLPPLAPGQRGLEEASTGAVSPPRISPTPEEFVLARDAPLNDTSSAAKSAEARRDMQSFVHQLKMNREKLLETGVYSEDDQVVKEMGEKIRMYEQYLGQQRQ</sequence>
<evidence type="ECO:0000313" key="3">
    <source>
        <dbReference type="EMBL" id="KAG5474785.1"/>
    </source>
</evidence>
<accession>A0A836KLA7</accession>
<evidence type="ECO:0000256" key="1">
    <source>
        <dbReference type="SAM" id="Coils"/>
    </source>
</evidence>
<dbReference type="GeneID" id="92359888"/>
<dbReference type="InterPro" id="IPR039893">
    <property type="entry name" value="CEP120-like"/>
</dbReference>
<evidence type="ECO:0000313" key="4">
    <source>
        <dbReference type="Proteomes" id="UP000674143"/>
    </source>
</evidence>
<feature type="region of interest" description="Disordered" evidence="2">
    <location>
        <begin position="347"/>
        <end position="376"/>
    </location>
</feature>
<protein>
    <submittedName>
        <fullName evidence="3">Uncharacterized protein</fullName>
    </submittedName>
</protein>
<dbReference type="SMR" id="A0A836KLA7"/>
<keyword evidence="4" id="KW-1185">Reference proteome</keyword>
<dbReference type="Proteomes" id="UP000674143">
    <property type="component" value="Unassembled WGS sequence"/>
</dbReference>
<keyword evidence="1" id="KW-0175">Coiled coil</keyword>
<comment type="caution">
    <text evidence="3">The sequence shown here is derived from an EMBL/GenBank/DDBJ whole genome shotgun (WGS) entry which is preliminary data.</text>
</comment>
<reference evidence="4" key="1">
    <citation type="journal article" date="2021" name="Microbiol. Resour. Announc.">
        <title>LGAAP: Leishmaniinae Genome Assembly and Annotation Pipeline.</title>
        <authorList>
            <person name="Almutairi H."/>
            <person name="Urbaniak M.D."/>
            <person name="Bates M.D."/>
            <person name="Jariyapan N."/>
            <person name="Kwakye-Nuako G."/>
            <person name="Thomaz-Soccol V."/>
            <person name="Al-Salem W.S."/>
            <person name="Dillon R.J."/>
            <person name="Bates P.A."/>
            <person name="Gatherer D."/>
        </authorList>
    </citation>
    <scope>NUCLEOTIDE SEQUENCE [LARGE SCALE GENOMIC DNA]</scope>
</reference>
<dbReference type="RefSeq" id="XP_067061891.1">
    <property type="nucleotide sequence ID" value="XM_067205954.1"/>
</dbReference>
<dbReference type="AlphaFoldDB" id="A0A836KLA7"/>